<dbReference type="InterPro" id="IPR011032">
    <property type="entry name" value="GroES-like_sf"/>
</dbReference>
<dbReference type="GO" id="GO:0032440">
    <property type="term" value="F:2-alkenal reductase [NAD(P)H] activity"/>
    <property type="evidence" value="ECO:0007669"/>
    <property type="project" value="TreeGrafter"/>
</dbReference>
<evidence type="ECO:0000313" key="3">
    <source>
        <dbReference type="EMBL" id="KAK9725276.1"/>
    </source>
</evidence>
<dbReference type="Gene3D" id="3.90.180.10">
    <property type="entry name" value="Medium-chain alcohol dehydrogenases, catalytic domain"/>
    <property type="match status" value="1"/>
</dbReference>
<dbReference type="AlphaFoldDB" id="A0AAW1KY08"/>
<dbReference type="PANTHER" id="PTHR43205:SF7">
    <property type="entry name" value="PROSTAGLANDIN REDUCTASE 1"/>
    <property type="match status" value="1"/>
</dbReference>
<dbReference type="InterPro" id="IPR045010">
    <property type="entry name" value="MDR_fam"/>
</dbReference>
<dbReference type="CDD" id="cd08295">
    <property type="entry name" value="double_bond_reductase_like"/>
    <property type="match status" value="1"/>
</dbReference>
<evidence type="ECO:0000256" key="1">
    <source>
        <dbReference type="ARBA" id="ARBA00023002"/>
    </source>
</evidence>
<evidence type="ECO:0000259" key="2">
    <source>
        <dbReference type="SMART" id="SM00829"/>
    </source>
</evidence>
<dbReference type="SMART" id="SM00829">
    <property type="entry name" value="PKS_ER"/>
    <property type="match status" value="1"/>
</dbReference>
<dbReference type="Pfam" id="PF00107">
    <property type="entry name" value="ADH_zinc_N"/>
    <property type="match status" value="1"/>
</dbReference>
<evidence type="ECO:0000313" key="4">
    <source>
        <dbReference type="Proteomes" id="UP001443914"/>
    </source>
</evidence>
<gene>
    <name evidence="3" type="ORF">RND81_05G133400</name>
</gene>
<dbReference type="PANTHER" id="PTHR43205">
    <property type="entry name" value="PROSTAGLANDIN REDUCTASE"/>
    <property type="match status" value="1"/>
</dbReference>
<name>A0AAW1KY08_SAPOF</name>
<organism evidence="3 4">
    <name type="scientific">Saponaria officinalis</name>
    <name type="common">Common soapwort</name>
    <name type="synonym">Lychnis saponaria</name>
    <dbReference type="NCBI Taxonomy" id="3572"/>
    <lineage>
        <taxon>Eukaryota</taxon>
        <taxon>Viridiplantae</taxon>
        <taxon>Streptophyta</taxon>
        <taxon>Embryophyta</taxon>
        <taxon>Tracheophyta</taxon>
        <taxon>Spermatophyta</taxon>
        <taxon>Magnoliopsida</taxon>
        <taxon>eudicotyledons</taxon>
        <taxon>Gunneridae</taxon>
        <taxon>Pentapetalae</taxon>
        <taxon>Caryophyllales</taxon>
        <taxon>Caryophyllaceae</taxon>
        <taxon>Caryophylleae</taxon>
        <taxon>Saponaria</taxon>
    </lineage>
</organism>
<dbReference type="FunFam" id="3.40.50.720:FF:000121">
    <property type="entry name" value="Prostaglandin reductase 2"/>
    <property type="match status" value="1"/>
</dbReference>
<dbReference type="SUPFAM" id="SSF51735">
    <property type="entry name" value="NAD(P)-binding Rossmann-fold domains"/>
    <property type="match status" value="1"/>
</dbReference>
<keyword evidence="1" id="KW-0560">Oxidoreductase</keyword>
<dbReference type="InterPro" id="IPR020843">
    <property type="entry name" value="ER"/>
</dbReference>
<keyword evidence="4" id="KW-1185">Reference proteome</keyword>
<reference evidence="3" key="1">
    <citation type="submission" date="2024-03" db="EMBL/GenBank/DDBJ databases">
        <title>WGS assembly of Saponaria officinalis var. Norfolk2.</title>
        <authorList>
            <person name="Jenkins J."/>
            <person name="Shu S."/>
            <person name="Grimwood J."/>
            <person name="Barry K."/>
            <person name="Goodstein D."/>
            <person name="Schmutz J."/>
            <person name="Leebens-Mack J."/>
            <person name="Osbourn A."/>
        </authorList>
    </citation>
    <scope>NUCLEOTIDE SEQUENCE [LARGE SCALE GENOMIC DNA]</scope>
    <source>
        <strain evidence="3">JIC</strain>
    </source>
</reference>
<dbReference type="InterPro" id="IPR036291">
    <property type="entry name" value="NAD(P)-bd_dom_sf"/>
</dbReference>
<sequence>MEEKASENMSNKQVIFKDYITGFPEESDMFVKSDNTITLKLAEDCNGLLVKNLYLSVDPYMRLLMQNFDSSGVFSSFAPNSPLRGYGVARILESGNPNFKKGDLVWGTTVWEEYSVLTDTEGLFKIEHTDVPLSYYTGILGMPGMTAYFGFFELCSPKKGECVFVSSASGAVGQLVGQFAKSIGCYVVGSAGSEEKVTLLKNKLGFNEAFNYKEEPNLDVALKRYFPEGIDIYFDNVGGKMLDAALVNMKFLGRIALCGMVSQYNNLEHPEGVKNLISAIFKALHIEGLQVYRYYHLYPTFLDFILPLIREGKIAYLEDIVEGLESGPAALAGLLRGRNVGKQVIVVARE</sequence>
<dbReference type="Gene3D" id="3.40.50.720">
    <property type="entry name" value="NAD(P)-binding Rossmann-like Domain"/>
    <property type="match status" value="1"/>
</dbReference>
<feature type="domain" description="Enoyl reductase (ER)" evidence="2">
    <location>
        <begin position="32"/>
        <end position="345"/>
    </location>
</feature>
<dbReference type="Proteomes" id="UP001443914">
    <property type="component" value="Unassembled WGS sequence"/>
</dbReference>
<dbReference type="InterPro" id="IPR041694">
    <property type="entry name" value="ADH_N_2"/>
</dbReference>
<comment type="caution">
    <text evidence="3">The sequence shown here is derived from an EMBL/GenBank/DDBJ whole genome shotgun (WGS) entry which is preliminary data.</text>
</comment>
<dbReference type="SUPFAM" id="SSF50129">
    <property type="entry name" value="GroES-like"/>
    <property type="match status" value="1"/>
</dbReference>
<protein>
    <recommendedName>
        <fullName evidence="2">Enoyl reductase (ER) domain-containing protein</fullName>
    </recommendedName>
</protein>
<dbReference type="InterPro" id="IPR013149">
    <property type="entry name" value="ADH-like_C"/>
</dbReference>
<proteinExistence type="predicted"/>
<dbReference type="Pfam" id="PF16884">
    <property type="entry name" value="ADH_N_2"/>
    <property type="match status" value="1"/>
</dbReference>
<accession>A0AAW1KY08</accession>
<dbReference type="EMBL" id="JBDFQZ010000005">
    <property type="protein sequence ID" value="KAK9725276.1"/>
    <property type="molecule type" value="Genomic_DNA"/>
</dbReference>